<dbReference type="Proteomes" id="UP001549799">
    <property type="component" value="Unassembled WGS sequence"/>
</dbReference>
<comment type="function">
    <text evidence="12">Flavin transferase that catalyzes the transfer of the FMN moiety of FAD and its covalent binding to the hydroxyl group of a threonine residue in a target flavoprotein.</text>
</comment>
<evidence type="ECO:0000256" key="11">
    <source>
        <dbReference type="PIRNR" id="PIRNR006268"/>
    </source>
</evidence>
<keyword evidence="12" id="KW-0997">Cell inner membrane</keyword>
<keyword evidence="7 11" id="KW-0274">FAD</keyword>
<dbReference type="InterPro" id="IPR003374">
    <property type="entry name" value="ApbE-like_sf"/>
</dbReference>
<keyword evidence="6 11" id="KW-0479">Metal-binding</keyword>
<dbReference type="PANTHER" id="PTHR30040:SF2">
    <property type="entry name" value="FAD:PROTEIN FMN TRANSFERASE"/>
    <property type="match status" value="1"/>
</dbReference>
<comment type="subcellular location">
    <subcellularLocation>
        <location evidence="12">Cell inner membrane</location>
        <topology evidence="12">Lipid-anchor</topology>
        <orientation evidence="12">Periplasmic side</orientation>
    </subcellularLocation>
</comment>
<evidence type="ECO:0000256" key="6">
    <source>
        <dbReference type="ARBA" id="ARBA00022723"/>
    </source>
</evidence>
<evidence type="ECO:0000256" key="4">
    <source>
        <dbReference type="ARBA" id="ARBA00022630"/>
    </source>
</evidence>
<evidence type="ECO:0000313" key="14">
    <source>
        <dbReference type="Proteomes" id="UP001549799"/>
    </source>
</evidence>
<comment type="caution">
    <text evidence="13">The sequence shown here is derived from an EMBL/GenBank/DDBJ whole genome shotgun (WGS) entry which is preliminary data.</text>
</comment>
<reference evidence="13 14" key="1">
    <citation type="submission" date="2024-07" db="EMBL/GenBank/DDBJ databases">
        <title>The genome sequence of type strain Sediminicola arcticus GDMCC 1.2805.</title>
        <authorList>
            <person name="Liu Y."/>
        </authorList>
    </citation>
    <scope>NUCLEOTIDE SEQUENCE [LARGE SCALE GENOMIC DNA]</scope>
    <source>
        <strain evidence="13 14">GDMCC 1.2805</strain>
    </source>
</reference>
<keyword evidence="8 11" id="KW-0460">Magnesium</keyword>
<sequence length="333" mass="36824">MKKSLSILAVVVLLGSCTSKSEWVKNFNSGSALGTSYHITYISKEKLDYQSEIDSVFEVINRSMSTYIPTSDISKINRGDTTVVVDHMFKDVFELSKEIHDRTNGYFDPTVGSLVNAWGFGPGKQMQLDSLKVDSLLQYVGFDKVAITANNRINKADAHIYFDFNAIAKGYAIDRLALMLEKHGITDYLVEVGGEIVAKGENTIKEKQWVVGIDNPQGDDQPKILIHLKNTALASSGNYRKFRIDSVTGNKFVHTIDPKTGYTKNSTILAASVLANTCAKADGYATGLMAMDLEASKRVLENDPYLEAYIIFLDDQGNPQSYVTKGFKALLLE</sequence>
<evidence type="ECO:0000256" key="5">
    <source>
        <dbReference type="ARBA" id="ARBA00022679"/>
    </source>
</evidence>
<dbReference type="Gene3D" id="3.10.520.10">
    <property type="entry name" value="ApbE-like domains"/>
    <property type="match status" value="1"/>
</dbReference>
<comment type="catalytic activity">
    <reaction evidence="10 11 12">
        <text>L-threonyl-[protein] + FAD = FMN-L-threonyl-[protein] + AMP + H(+)</text>
        <dbReference type="Rhea" id="RHEA:36847"/>
        <dbReference type="Rhea" id="RHEA-COMP:11060"/>
        <dbReference type="Rhea" id="RHEA-COMP:11061"/>
        <dbReference type="ChEBI" id="CHEBI:15378"/>
        <dbReference type="ChEBI" id="CHEBI:30013"/>
        <dbReference type="ChEBI" id="CHEBI:57692"/>
        <dbReference type="ChEBI" id="CHEBI:74257"/>
        <dbReference type="ChEBI" id="CHEBI:456215"/>
        <dbReference type="EC" id="2.7.1.180"/>
    </reaction>
</comment>
<dbReference type="Pfam" id="PF02424">
    <property type="entry name" value="ApbE"/>
    <property type="match status" value="1"/>
</dbReference>
<comment type="similarity">
    <text evidence="11 12">Belongs to the ApbE family.</text>
</comment>
<evidence type="ECO:0000256" key="2">
    <source>
        <dbReference type="ARBA" id="ARBA00011955"/>
    </source>
</evidence>
<dbReference type="EC" id="2.7.1.180" evidence="2 11"/>
<keyword evidence="5 11" id="KW-0808">Transferase</keyword>
<dbReference type="GO" id="GO:0016740">
    <property type="term" value="F:transferase activity"/>
    <property type="evidence" value="ECO:0007669"/>
    <property type="project" value="UniProtKB-KW"/>
</dbReference>
<evidence type="ECO:0000256" key="7">
    <source>
        <dbReference type="ARBA" id="ARBA00022827"/>
    </source>
</evidence>
<proteinExistence type="inferred from homology"/>
<dbReference type="RefSeq" id="WP_354616162.1">
    <property type="nucleotide sequence ID" value="NZ_JBEXAE010000006.1"/>
</dbReference>
<name>A0ABV2SZE6_9FLAO</name>
<protein>
    <recommendedName>
        <fullName evidence="3 11">FAD:protein FMN transferase</fullName>
        <ecNumber evidence="2 11">2.7.1.180</ecNumber>
    </recommendedName>
    <alternativeName>
        <fullName evidence="9 11">Flavin transferase</fullName>
    </alternativeName>
</protein>
<dbReference type="EMBL" id="JBEXAE010000006">
    <property type="protein sequence ID" value="MET6991619.1"/>
    <property type="molecule type" value="Genomic_DNA"/>
</dbReference>
<accession>A0ABV2SZE6</accession>
<evidence type="ECO:0000256" key="12">
    <source>
        <dbReference type="RuleBase" id="RU363002"/>
    </source>
</evidence>
<evidence type="ECO:0000256" key="8">
    <source>
        <dbReference type="ARBA" id="ARBA00022842"/>
    </source>
</evidence>
<dbReference type="PANTHER" id="PTHR30040">
    <property type="entry name" value="THIAMINE BIOSYNTHESIS LIPOPROTEIN APBE"/>
    <property type="match status" value="1"/>
</dbReference>
<dbReference type="PROSITE" id="PS51257">
    <property type="entry name" value="PROKAR_LIPOPROTEIN"/>
    <property type="match status" value="1"/>
</dbReference>
<organism evidence="13 14">
    <name type="scientific">Sediminicola arcticus</name>
    <dbReference type="NCBI Taxonomy" id="1574308"/>
    <lineage>
        <taxon>Bacteria</taxon>
        <taxon>Pseudomonadati</taxon>
        <taxon>Bacteroidota</taxon>
        <taxon>Flavobacteriia</taxon>
        <taxon>Flavobacteriales</taxon>
        <taxon>Flavobacteriaceae</taxon>
        <taxon>Sediminicola</taxon>
    </lineage>
</organism>
<keyword evidence="4 11" id="KW-0285">Flavoprotein</keyword>
<keyword evidence="12" id="KW-1003">Cell membrane</keyword>
<keyword evidence="12" id="KW-0449">Lipoprotein</keyword>
<dbReference type="InterPro" id="IPR024932">
    <property type="entry name" value="ApbE"/>
</dbReference>
<keyword evidence="14" id="KW-1185">Reference proteome</keyword>
<dbReference type="SUPFAM" id="SSF143631">
    <property type="entry name" value="ApbE-like"/>
    <property type="match status" value="1"/>
</dbReference>
<keyword evidence="12" id="KW-0472">Membrane</keyword>
<comment type="cofactor">
    <cofactor evidence="1 12">
        <name>Mg(2+)</name>
        <dbReference type="ChEBI" id="CHEBI:18420"/>
    </cofactor>
</comment>
<gene>
    <name evidence="13" type="ORF">ABXZ36_13280</name>
</gene>
<evidence type="ECO:0000256" key="1">
    <source>
        <dbReference type="ARBA" id="ARBA00001946"/>
    </source>
</evidence>
<dbReference type="PIRSF" id="PIRSF006268">
    <property type="entry name" value="ApbE"/>
    <property type="match status" value="1"/>
</dbReference>
<evidence type="ECO:0000256" key="3">
    <source>
        <dbReference type="ARBA" id="ARBA00016337"/>
    </source>
</evidence>
<evidence type="ECO:0000313" key="13">
    <source>
        <dbReference type="EMBL" id="MET6991619.1"/>
    </source>
</evidence>
<evidence type="ECO:0000256" key="9">
    <source>
        <dbReference type="ARBA" id="ARBA00031306"/>
    </source>
</evidence>
<evidence type="ECO:0000256" key="10">
    <source>
        <dbReference type="ARBA" id="ARBA00048540"/>
    </source>
</evidence>